<dbReference type="PANTHER" id="PTHR10835:SF0">
    <property type="entry name" value="SQUALENE MONOOXYGENASE"/>
    <property type="match status" value="1"/>
</dbReference>
<protein>
    <recommendedName>
        <fullName evidence="16">Squalene monooxygenase</fullName>
        <ecNumber evidence="16">1.14.14.17</ecNumber>
    </recommendedName>
</protein>
<keyword evidence="11 16" id="KW-1133">Transmembrane helix</keyword>
<dbReference type="UniPathway" id="UPA00767">
    <property type="reaction ID" value="UER00752"/>
</dbReference>
<evidence type="ECO:0000256" key="6">
    <source>
        <dbReference type="ARBA" id="ARBA00022692"/>
    </source>
</evidence>
<dbReference type="InterPro" id="IPR040125">
    <property type="entry name" value="Squalene_monox"/>
</dbReference>
<evidence type="ECO:0000256" key="2">
    <source>
        <dbReference type="ARBA" id="ARBA00004154"/>
    </source>
</evidence>
<comment type="caution">
    <text evidence="16">Lacks conserved residue(s) required for the propagation of feature annotation.</text>
</comment>
<evidence type="ECO:0000256" key="9">
    <source>
        <dbReference type="ARBA" id="ARBA00022848"/>
    </source>
</evidence>
<evidence type="ECO:0000256" key="1">
    <source>
        <dbReference type="ARBA" id="ARBA00001974"/>
    </source>
</evidence>
<evidence type="ECO:0000256" key="13">
    <source>
        <dbReference type="ARBA" id="ARBA00023136"/>
    </source>
</evidence>
<comment type="catalytic activity">
    <reaction evidence="16">
        <text>squalene + reduced [NADPH--hemoprotein reductase] + O2 = (S)-2,3-epoxysqualene + oxidized [NADPH--hemoprotein reductase] + H2O + H(+)</text>
        <dbReference type="Rhea" id="RHEA:25282"/>
        <dbReference type="Rhea" id="RHEA-COMP:11964"/>
        <dbReference type="Rhea" id="RHEA-COMP:11965"/>
        <dbReference type="ChEBI" id="CHEBI:15377"/>
        <dbReference type="ChEBI" id="CHEBI:15378"/>
        <dbReference type="ChEBI" id="CHEBI:15379"/>
        <dbReference type="ChEBI" id="CHEBI:15440"/>
        <dbReference type="ChEBI" id="CHEBI:15441"/>
        <dbReference type="ChEBI" id="CHEBI:57618"/>
        <dbReference type="ChEBI" id="CHEBI:58210"/>
        <dbReference type="EC" id="1.14.14.17"/>
    </reaction>
</comment>
<dbReference type="InterPro" id="IPR013698">
    <property type="entry name" value="Squalene_epoxidase"/>
</dbReference>
<organism evidence="18 19">
    <name type="scientific">Sphaerosporella brunnea</name>
    <dbReference type="NCBI Taxonomy" id="1250544"/>
    <lineage>
        <taxon>Eukaryota</taxon>
        <taxon>Fungi</taxon>
        <taxon>Dikarya</taxon>
        <taxon>Ascomycota</taxon>
        <taxon>Pezizomycotina</taxon>
        <taxon>Pezizomycetes</taxon>
        <taxon>Pezizales</taxon>
        <taxon>Pyronemataceae</taxon>
        <taxon>Sphaerosporella</taxon>
    </lineage>
</organism>
<dbReference type="Gene3D" id="3.50.50.60">
    <property type="entry name" value="FAD/NAD(P)-binding domain"/>
    <property type="match status" value="1"/>
</dbReference>
<comment type="caution">
    <text evidence="18">The sequence shown here is derived from an EMBL/GenBank/DDBJ whole genome shotgun (WGS) entry which is preliminary data.</text>
</comment>
<evidence type="ECO:0000256" key="11">
    <source>
        <dbReference type="ARBA" id="ARBA00022989"/>
    </source>
</evidence>
<keyword evidence="10" id="KW-0752">Steroid biosynthesis</keyword>
<dbReference type="Pfam" id="PF08491">
    <property type="entry name" value="SE"/>
    <property type="match status" value="1"/>
</dbReference>
<dbReference type="GO" id="GO:0006696">
    <property type="term" value="P:ergosterol biosynthetic process"/>
    <property type="evidence" value="ECO:0007669"/>
    <property type="project" value="TreeGrafter"/>
</dbReference>
<dbReference type="EC" id="1.14.14.17" evidence="16"/>
<evidence type="ECO:0000256" key="7">
    <source>
        <dbReference type="ARBA" id="ARBA00022824"/>
    </source>
</evidence>
<dbReference type="GO" id="GO:0050660">
    <property type="term" value="F:flavin adenine dinucleotide binding"/>
    <property type="evidence" value="ECO:0007669"/>
    <property type="project" value="UniProtKB-UniRule"/>
</dbReference>
<keyword evidence="8 16" id="KW-0274">FAD</keyword>
<evidence type="ECO:0000256" key="4">
    <source>
        <dbReference type="ARBA" id="ARBA00008802"/>
    </source>
</evidence>
<dbReference type="SUPFAM" id="SSF51905">
    <property type="entry name" value="FAD/NAD(P)-binding domain"/>
    <property type="match status" value="1"/>
</dbReference>
<dbReference type="FunCoup" id="A0A5J5ECR3">
    <property type="interactions" value="164"/>
</dbReference>
<evidence type="ECO:0000256" key="16">
    <source>
        <dbReference type="RuleBase" id="RU367121"/>
    </source>
</evidence>
<comment type="similarity">
    <text evidence="4 16">Belongs to the squalene monooxygenase family.</text>
</comment>
<reference evidence="18 19" key="1">
    <citation type="submission" date="2019-09" db="EMBL/GenBank/DDBJ databases">
        <title>Draft genome of the ectomycorrhizal ascomycete Sphaerosporella brunnea.</title>
        <authorList>
            <consortium name="DOE Joint Genome Institute"/>
            <person name="Benucci G.M."/>
            <person name="Marozzi G."/>
            <person name="Antonielli L."/>
            <person name="Sanchez S."/>
            <person name="Marco P."/>
            <person name="Wang X."/>
            <person name="Falini L.B."/>
            <person name="Barry K."/>
            <person name="Haridas S."/>
            <person name="Lipzen A."/>
            <person name="Labutti K."/>
            <person name="Grigoriev I.V."/>
            <person name="Murat C."/>
            <person name="Martin F."/>
            <person name="Albertini E."/>
            <person name="Donnini D."/>
            <person name="Bonito G."/>
        </authorList>
    </citation>
    <scope>NUCLEOTIDE SEQUENCE [LARGE SCALE GENOMIC DNA]</scope>
    <source>
        <strain evidence="18 19">Sb_GMNB300</strain>
    </source>
</reference>
<feature type="transmembrane region" description="Helical" evidence="16">
    <location>
        <begin position="12"/>
        <end position="30"/>
    </location>
</feature>
<evidence type="ECO:0000256" key="10">
    <source>
        <dbReference type="ARBA" id="ARBA00022955"/>
    </source>
</evidence>
<dbReference type="Proteomes" id="UP000326924">
    <property type="component" value="Unassembled WGS sequence"/>
</dbReference>
<keyword evidence="19" id="KW-1185">Reference proteome</keyword>
<keyword evidence="12 16" id="KW-0560">Oxidoreductase</keyword>
<keyword evidence="9" id="KW-0492">Microsome</keyword>
<dbReference type="AlphaFoldDB" id="A0A5J5ECR3"/>
<dbReference type="PANTHER" id="PTHR10835">
    <property type="entry name" value="SQUALENE MONOOXYGENASE"/>
    <property type="match status" value="1"/>
</dbReference>
<dbReference type="GO" id="GO:0005789">
    <property type="term" value="C:endoplasmic reticulum membrane"/>
    <property type="evidence" value="ECO:0007669"/>
    <property type="project" value="UniProtKB-SubCell"/>
</dbReference>
<feature type="domain" description="Squalene epoxidase" evidence="17">
    <location>
        <begin position="165"/>
        <end position="381"/>
    </location>
</feature>
<dbReference type="InParanoid" id="A0A5J5ECR3"/>
<dbReference type="EMBL" id="VXIS01000523">
    <property type="protein sequence ID" value="KAA8893023.1"/>
    <property type="molecule type" value="Genomic_DNA"/>
</dbReference>
<dbReference type="PRINTS" id="PR00420">
    <property type="entry name" value="RNGMNOXGNASE"/>
</dbReference>
<keyword evidence="13 16" id="KW-0472">Membrane</keyword>
<evidence type="ECO:0000256" key="5">
    <source>
        <dbReference type="ARBA" id="ARBA00022630"/>
    </source>
</evidence>
<comment type="cofactor">
    <cofactor evidence="1 16">
        <name>FAD</name>
        <dbReference type="ChEBI" id="CHEBI:57692"/>
    </cofactor>
</comment>
<dbReference type="InterPro" id="IPR036188">
    <property type="entry name" value="FAD/NAD-bd_sf"/>
</dbReference>
<evidence type="ECO:0000256" key="14">
    <source>
        <dbReference type="ARBA" id="ARBA00023221"/>
    </source>
</evidence>
<comment type="function">
    <text evidence="16">Catalyzes the stereospecific oxidation of squalene to (S)-2,3-epoxysqualene, and is considered to be a rate-limiting enzyme in steroid biosynthesis.</text>
</comment>
<evidence type="ECO:0000313" key="19">
    <source>
        <dbReference type="Proteomes" id="UP000326924"/>
    </source>
</evidence>
<evidence type="ECO:0000256" key="15">
    <source>
        <dbReference type="ARBA" id="ARBA00029435"/>
    </source>
</evidence>
<keyword evidence="10" id="KW-0444">Lipid biosynthesis</keyword>
<proteinExistence type="inferred from homology"/>
<dbReference type="FunFam" id="3.50.50.60:FF:000166">
    <property type="entry name" value="Squalene monooxygenase Erg1"/>
    <property type="match status" value="1"/>
</dbReference>
<comment type="pathway">
    <text evidence="15">Steroid metabolism; ergosterol biosynthesis.</text>
</comment>
<evidence type="ECO:0000256" key="12">
    <source>
        <dbReference type="ARBA" id="ARBA00023002"/>
    </source>
</evidence>
<evidence type="ECO:0000259" key="17">
    <source>
        <dbReference type="Pfam" id="PF08491"/>
    </source>
</evidence>
<keyword evidence="10" id="KW-0443">Lipid metabolism</keyword>
<evidence type="ECO:0000256" key="8">
    <source>
        <dbReference type="ARBA" id="ARBA00022827"/>
    </source>
</evidence>
<evidence type="ECO:0000313" key="18">
    <source>
        <dbReference type="EMBL" id="KAA8893023.1"/>
    </source>
</evidence>
<keyword evidence="14" id="KW-0753">Steroid metabolism</keyword>
<comment type="subcellular location">
    <subcellularLocation>
        <location evidence="3 16">Endoplasmic reticulum membrane</location>
        <topology evidence="3 16">Multi-pass membrane protein</topology>
    </subcellularLocation>
    <subcellularLocation>
        <location evidence="2">Microsome membrane</location>
        <topology evidence="2">Multi-pass membrane protein</topology>
    </subcellularLocation>
</comment>
<keyword evidence="5 16" id="KW-0285">Flavoprotein</keyword>
<accession>A0A5J5ECR3</accession>
<name>A0A5J5ECR3_9PEZI</name>
<evidence type="ECO:0000256" key="3">
    <source>
        <dbReference type="ARBA" id="ARBA00004477"/>
    </source>
</evidence>
<keyword evidence="7 16" id="KW-0256">Endoplasmic reticulum</keyword>
<gene>
    <name evidence="18" type="ORF">FN846DRAFT_901412</name>
</gene>
<keyword evidence="6 16" id="KW-0812">Transmembrane</keyword>
<dbReference type="GO" id="GO:0004506">
    <property type="term" value="F:squalene monooxygenase activity"/>
    <property type="evidence" value="ECO:0007669"/>
    <property type="project" value="UniProtKB-UniRule"/>
</dbReference>
<dbReference type="OrthoDB" id="1678617at2759"/>
<sequence length="449" mass="49184">MSPQPHETTHDVVIVGAGIMGCALAVAFGNQGRRVLVLERDLSEPDRIVGELLQPGGVEALEKLGMRDCLEDIDAIPVYGYETIYHGEPVTIPYPWTSAGKKAEGRAFHHGKFVQKLRAAARRTPNVTLLEATAKDILRDEASLQVLGVLATEKSSKTTHTYRGKLTVSADGYASNFRKRCTTRKPVVRSTFVGLQLIDVKLPSPNHGHIIMGNNPPVLLYQIGTHETRALVDMPSLPPSGQLKPYLLEIVAPDLPAQVQPAFRKAVEAADRLPSMPNSFLPAQANDTPGMILLGDAMNMRHPLTGGGMTVAFNDAYLLSHLLSPSIVPDFADTTAVLEQMRLFHWDRKSLSGVVNILAQALYALFAADDSRLRVLQMGCFIGHAGQPVGGLDGLRKAGWTWFQLAGGRQRRHIHQCARLVRADLVQEHWRVVSHDDVPVVWAGEASRR</sequence>